<dbReference type="GO" id="GO:0005634">
    <property type="term" value="C:nucleus"/>
    <property type="evidence" value="ECO:0007669"/>
    <property type="project" value="UniProtKB-SubCell"/>
</dbReference>
<keyword evidence="2" id="KW-0677">Repeat</keyword>
<dbReference type="GO" id="GO:0003677">
    <property type="term" value="F:DNA binding"/>
    <property type="evidence" value="ECO:0007669"/>
    <property type="project" value="UniProtKB-KW"/>
</dbReference>
<dbReference type="CDD" id="cd00167">
    <property type="entry name" value="SANT"/>
    <property type="match status" value="1"/>
</dbReference>
<reference evidence="10" key="1">
    <citation type="submission" date="2022-12" db="EMBL/GenBank/DDBJ databases">
        <title>Draft genome assemblies for two species of Escallonia (Escalloniales).</title>
        <authorList>
            <person name="Chanderbali A."/>
            <person name="Dervinis C."/>
            <person name="Anghel I."/>
            <person name="Soltis D."/>
            <person name="Soltis P."/>
            <person name="Zapata F."/>
        </authorList>
    </citation>
    <scope>NUCLEOTIDE SEQUENCE</scope>
    <source>
        <strain evidence="10">UCBG92.1500</strain>
        <tissue evidence="10">Leaf</tissue>
    </source>
</reference>
<gene>
    <name evidence="10" type="ORF">RJ640_008117</name>
</gene>
<evidence type="ECO:0000256" key="6">
    <source>
        <dbReference type="ARBA" id="ARBA00023242"/>
    </source>
</evidence>
<sequence>MDTGTGANFRNLQVCIGKENFEDARDEKYSLSRCGKSCRLRWMNYLRPDLKHGSYSKQEEDLILKLYDELGTKWSTMAEKLPGRSDNEIKNYWHTHLKKRARSNAKQTPVVRQPNEISPENVVSDSPVEQTSENYPLPPEQASGGSVSSTYCDYAVFSGINWAAEESIDSFVSFSQPIENFWTEPFSVDTSFDQCDFLSSSVEGEFIAICRTYIATPENERLLEGKLKAMFNEKRTYTCEFSETICKSFVFSLDQKASHSTLFTGRLGDKITTEIYSKIPCGFTVVNAASQISIGKGLDITKAGTSKQKTIVNVMRRN</sequence>
<keyword evidence="11" id="KW-1185">Reference proteome</keyword>
<keyword evidence="6" id="KW-0539">Nucleus</keyword>
<dbReference type="InterPro" id="IPR051953">
    <property type="entry name" value="Plant_SW-associated_TFs"/>
</dbReference>
<evidence type="ECO:0000256" key="1">
    <source>
        <dbReference type="ARBA" id="ARBA00004123"/>
    </source>
</evidence>
<dbReference type="PROSITE" id="PS51294">
    <property type="entry name" value="HTH_MYB"/>
    <property type="match status" value="1"/>
</dbReference>
<feature type="domain" description="Myb-like" evidence="8">
    <location>
        <begin position="47"/>
        <end position="97"/>
    </location>
</feature>
<dbReference type="InterPro" id="IPR001005">
    <property type="entry name" value="SANT/Myb"/>
</dbReference>
<evidence type="ECO:0000259" key="8">
    <source>
        <dbReference type="PROSITE" id="PS50090"/>
    </source>
</evidence>
<dbReference type="PANTHER" id="PTHR47997:SF28">
    <property type="entry name" value="TRANSCRIPTION FACTOR MYB15-LIKE"/>
    <property type="match status" value="1"/>
</dbReference>
<dbReference type="PANTHER" id="PTHR47997">
    <property type="entry name" value="MYB DOMAIN PROTEIN 55"/>
    <property type="match status" value="1"/>
</dbReference>
<evidence type="ECO:0000259" key="9">
    <source>
        <dbReference type="PROSITE" id="PS51294"/>
    </source>
</evidence>
<comment type="subcellular location">
    <subcellularLocation>
        <location evidence="1">Nucleus</location>
    </subcellularLocation>
</comment>
<dbReference type="Gene3D" id="1.10.10.60">
    <property type="entry name" value="Homeodomain-like"/>
    <property type="match status" value="2"/>
</dbReference>
<evidence type="ECO:0000256" key="5">
    <source>
        <dbReference type="ARBA" id="ARBA00023163"/>
    </source>
</evidence>
<dbReference type="EMBL" id="JAVXUO010001110">
    <property type="protein sequence ID" value="KAK2985901.1"/>
    <property type="molecule type" value="Genomic_DNA"/>
</dbReference>
<dbReference type="SMART" id="SM00717">
    <property type="entry name" value="SANT"/>
    <property type="match status" value="1"/>
</dbReference>
<dbReference type="InterPro" id="IPR017930">
    <property type="entry name" value="Myb_dom"/>
</dbReference>
<feature type="domain" description="HTH myb-type" evidence="9">
    <location>
        <begin position="47"/>
        <end position="101"/>
    </location>
</feature>
<keyword evidence="3" id="KW-0805">Transcription regulation</keyword>
<feature type="compositionally biased region" description="Polar residues" evidence="7">
    <location>
        <begin position="115"/>
        <end position="134"/>
    </location>
</feature>
<protein>
    <submittedName>
        <fullName evidence="10">Uncharacterized protein</fullName>
    </submittedName>
</protein>
<evidence type="ECO:0000256" key="3">
    <source>
        <dbReference type="ARBA" id="ARBA00023015"/>
    </source>
</evidence>
<evidence type="ECO:0000256" key="2">
    <source>
        <dbReference type="ARBA" id="ARBA00022737"/>
    </source>
</evidence>
<feature type="region of interest" description="Disordered" evidence="7">
    <location>
        <begin position="99"/>
        <end position="142"/>
    </location>
</feature>
<dbReference type="InterPro" id="IPR009057">
    <property type="entry name" value="Homeodomain-like_sf"/>
</dbReference>
<comment type="caution">
    <text evidence="10">The sequence shown here is derived from an EMBL/GenBank/DDBJ whole genome shotgun (WGS) entry which is preliminary data.</text>
</comment>
<evidence type="ECO:0000313" key="11">
    <source>
        <dbReference type="Proteomes" id="UP001187471"/>
    </source>
</evidence>
<dbReference type="Proteomes" id="UP001187471">
    <property type="component" value="Unassembled WGS sequence"/>
</dbReference>
<dbReference type="SUPFAM" id="SSF46689">
    <property type="entry name" value="Homeodomain-like"/>
    <property type="match status" value="1"/>
</dbReference>
<accession>A0AA88RUI6</accession>
<keyword evidence="5" id="KW-0804">Transcription</keyword>
<dbReference type="Pfam" id="PF00249">
    <property type="entry name" value="Myb_DNA-binding"/>
    <property type="match status" value="1"/>
</dbReference>
<dbReference type="PROSITE" id="PS50090">
    <property type="entry name" value="MYB_LIKE"/>
    <property type="match status" value="1"/>
</dbReference>
<name>A0AA88RUI6_9ASTE</name>
<dbReference type="AlphaFoldDB" id="A0AA88RUI6"/>
<evidence type="ECO:0000256" key="4">
    <source>
        <dbReference type="ARBA" id="ARBA00023125"/>
    </source>
</evidence>
<evidence type="ECO:0000313" key="10">
    <source>
        <dbReference type="EMBL" id="KAK2985901.1"/>
    </source>
</evidence>
<proteinExistence type="predicted"/>
<evidence type="ECO:0000256" key="7">
    <source>
        <dbReference type="SAM" id="MobiDB-lite"/>
    </source>
</evidence>
<organism evidence="10 11">
    <name type="scientific">Escallonia rubra</name>
    <dbReference type="NCBI Taxonomy" id="112253"/>
    <lineage>
        <taxon>Eukaryota</taxon>
        <taxon>Viridiplantae</taxon>
        <taxon>Streptophyta</taxon>
        <taxon>Embryophyta</taxon>
        <taxon>Tracheophyta</taxon>
        <taxon>Spermatophyta</taxon>
        <taxon>Magnoliopsida</taxon>
        <taxon>eudicotyledons</taxon>
        <taxon>Gunneridae</taxon>
        <taxon>Pentapetalae</taxon>
        <taxon>asterids</taxon>
        <taxon>campanulids</taxon>
        <taxon>Escalloniales</taxon>
        <taxon>Escalloniaceae</taxon>
        <taxon>Escallonia</taxon>
    </lineage>
</organism>
<keyword evidence="4" id="KW-0238">DNA-binding</keyword>